<sequence>MKSNIIIENTVFSPDVLSSIKKTTTLKAAEIGIDSLSSAYFSNILLPLTLYFSSIIKNKKTIILGFSGGQGSGKSSMTILLNHILNKYTSIKSLTLSIDDFYLSISERNELAKNIHPMCKTRGVPGTHNIDKLIQTISLLTKNINNKEVLLPAFSKVDDDYSPINEWRTYKGRPDIIFLEGWCIGAVPIKINNWLPPLNSIEKRLDPQGEWAKWSNRELGKRYQDLFSLIDLLIMIRLPSMEHVYESRWIQEKTLKKLNKGEKVSSKIKINEFVMHFERLTRHMFKTLPSYADLIIERDLDFNYVIK</sequence>
<gene>
    <name evidence="1" type="ORF">METZ01_LOCUS196432</name>
</gene>
<name>A0A382DYW1_9ZZZZ</name>
<organism evidence="1">
    <name type="scientific">marine metagenome</name>
    <dbReference type="NCBI Taxonomy" id="408172"/>
    <lineage>
        <taxon>unclassified sequences</taxon>
        <taxon>metagenomes</taxon>
        <taxon>ecological metagenomes</taxon>
    </lineage>
</organism>
<protein>
    <recommendedName>
        <fullName evidence="2">Phosphoribulokinase/uridine kinase domain-containing protein</fullName>
    </recommendedName>
</protein>
<evidence type="ECO:0008006" key="2">
    <source>
        <dbReference type="Google" id="ProtNLM"/>
    </source>
</evidence>
<proteinExistence type="predicted"/>
<dbReference type="InterPro" id="IPR027417">
    <property type="entry name" value="P-loop_NTPase"/>
</dbReference>
<dbReference type="Gene3D" id="3.40.50.300">
    <property type="entry name" value="P-loop containing nucleotide triphosphate hydrolases"/>
    <property type="match status" value="1"/>
</dbReference>
<evidence type="ECO:0000313" key="1">
    <source>
        <dbReference type="EMBL" id="SVB43578.1"/>
    </source>
</evidence>
<dbReference type="SUPFAM" id="SSF52540">
    <property type="entry name" value="P-loop containing nucleoside triphosphate hydrolases"/>
    <property type="match status" value="1"/>
</dbReference>
<dbReference type="AlphaFoldDB" id="A0A382DYW1"/>
<reference evidence="1" key="1">
    <citation type="submission" date="2018-05" db="EMBL/GenBank/DDBJ databases">
        <authorList>
            <person name="Lanie J.A."/>
            <person name="Ng W.-L."/>
            <person name="Kazmierczak K.M."/>
            <person name="Andrzejewski T.M."/>
            <person name="Davidsen T.M."/>
            <person name="Wayne K.J."/>
            <person name="Tettelin H."/>
            <person name="Glass J.I."/>
            <person name="Rusch D."/>
            <person name="Podicherti R."/>
            <person name="Tsui H.-C.T."/>
            <person name="Winkler M.E."/>
        </authorList>
    </citation>
    <scope>NUCLEOTIDE SEQUENCE</scope>
</reference>
<accession>A0A382DYW1</accession>
<dbReference type="EMBL" id="UINC01041804">
    <property type="protein sequence ID" value="SVB43578.1"/>
    <property type="molecule type" value="Genomic_DNA"/>
</dbReference>